<evidence type="ECO:0000313" key="3">
    <source>
        <dbReference type="Proteomes" id="UP000468650"/>
    </source>
</evidence>
<sequence length="335" mass="36750">MKAGRIILIAVLAIVILGVASFMIKSDYAVDRTTTIDAPKSQVYATLSDFSQFTKWDPWSKMDPNMTVEYYGDPGTIGHGYKWSGNDSVGTGSMEIINMGENTIEIQLSFMEPYESSSPTSYTITETEEGTSVTWSMTGEVPMAMKMFMDMEAMIGNDFDNGLSNLKSMMESMEAAPKYTIQSVDMPNMTLVGMRQQVKISEMDAFWSEENIGGLYAALGQAGVQSGHLVGVYYSWDEANDMSDQAIAVVVPEGTTVEGYETMMMPAGSAVKTTHHGSWDNLDKAHMALEAHCVENDIPMGVAMHVYTVSGEDVPEEEQVTEIYYPTPAAEGEVM</sequence>
<feature type="domain" description="AraC effector-binding" evidence="1">
    <location>
        <begin position="179"/>
        <end position="328"/>
    </location>
</feature>
<evidence type="ECO:0000313" key="2">
    <source>
        <dbReference type="EMBL" id="KAB2814521.1"/>
    </source>
</evidence>
<keyword evidence="3" id="KW-1185">Reference proteome</keyword>
<dbReference type="InterPro" id="IPR023393">
    <property type="entry name" value="START-like_dom_sf"/>
</dbReference>
<dbReference type="RefSeq" id="WP_151666099.1">
    <property type="nucleotide sequence ID" value="NZ_WBVO01000001.1"/>
</dbReference>
<dbReference type="Gene3D" id="3.20.80.10">
    <property type="entry name" value="Regulatory factor, effector binding domain"/>
    <property type="match status" value="1"/>
</dbReference>
<dbReference type="InterPro" id="IPR010499">
    <property type="entry name" value="AraC_E-bd"/>
</dbReference>
<dbReference type="SMART" id="SM00871">
    <property type="entry name" value="AraC_E_bind"/>
    <property type="match status" value="1"/>
</dbReference>
<evidence type="ECO:0000259" key="1">
    <source>
        <dbReference type="SMART" id="SM00871"/>
    </source>
</evidence>
<organism evidence="2 3">
    <name type="scientific">Phaeocystidibacter luteus</name>
    <dbReference type="NCBI Taxonomy" id="911197"/>
    <lineage>
        <taxon>Bacteria</taxon>
        <taxon>Pseudomonadati</taxon>
        <taxon>Bacteroidota</taxon>
        <taxon>Flavobacteriia</taxon>
        <taxon>Flavobacteriales</taxon>
        <taxon>Phaeocystidibacteraceae</taxon>
        <taxon>Phaeocystidibacter</taxon>
    </lineage>
</organism>
<dbReference type="Pfam" id="PF10604">
    <property type="entry name" value="Polyketide_cyc2"/>
    <property type="match status" value="1"/>
</dbReference>
<dbReference type="EMBL" id="WBVO01000001">
    <property type="protein sequence ID" value="KAB2814521.1"/>
    <property type="molecule type" value="Genomic_DNA"/>
</dbReference>
<dbReference type="Gene3D" id="3.30.530.20">
    <property type="match status" value="1"/>
</dbReference>
<dbReference type="Proteomes" id="UP000468650">
    <property type="component" value="Unassembled WGS sequence"/>
</dbReference>
<dbReference type="OrthoDB" id="9807923at2"/>
<dbReference type="CDD" id="cd07818">
    <property type="entry name" value="SRPBCC_1"/>
    <property type="match status" value="1"/>
</dbReference>
<name>A0A6N6RLT4_9FLAO</name>
<dbReference type="InterPro" id="IPR019587">
    <property type="entry name" value="Polyketide_cyclase/dehydratase"/>
</dbReference>
<reference evidence="2 3" key="1">
    <citation type="submission" date="2019-09" db="EMBL/GenBank/DDBJ databases">
        <title>Genomes of family Cryomorphaceae.</title>
        <authorList>
            <person name="Bowman J.P."/>
        </authorList>
    </citation>
    <scope>NUCLEOTIDE SEQUENCE [LARGE SCALE GENOMIC DNA]</scope>
    <source>
        <strain evidence="2 3">LMG 25704</strain>
    </source>
</reference>
<comment type="caution">
    <text evidence="2">The sequence shown here is derived from an EMBL/GenBank/DDBJ whole genome shotgun (WGS) entry which is preliminary data.</text>
</comment>
<dbReference type="AlphaFoldDB" id="A0A6N6RLT4"/>
<dbReference type="Pfam" id="PF06445">
    <property type="entry name" value="GyrI-like"/>
    <property type="match status" value="1"/>
</dbReference>
<dbReference type="InterPro" id="IPR011256">
    <property type="entry name" value="Reg_factor_effector_dom_sf"/>
</dbReference>
<dbReference type="InterPro" id="IPR029442">
    <property type="entry name" value="GyrI-like"/>
</dbReference>
<accession>A0A6N6RLT4</accession>
<dbReference type="SUPFAM" id="SSF55961">
    <property type="entry name" value="Bet v1-like"/>
    <property type="match status" value="1"/>
</dbReference>
<dbReference type="SUPFAM" id="SSF55136">
    <property type="entry name" value="Probable bacterial effector-binding domain"/>
    <property type="match status" value="1"/>
</dbReference>
<protein>
    <recommendedName>
        <fullName evidence="1">AraC effector-binding domain-containing protein</fullName>
    </recommendedName>
</protein>
<gene>
    <name evidence="2" type="ORF">F8C67_01930</name>
</gene>
<proteinExistence type="predicted"/>